<evidence type="ECO:0000313" key="2">
    <source>
        <dbReference type="Proteomes" id="UP000002499"/>
    </source>
</evidence>
<dbReference type="PANTHER" id="PTHR37325">
    <property type="entry name" value="OXIDOREDUCTASE 21 KDA SUBUNIT, PUTATIVE (AFU_ORTHOLOGUE AFUA_4G05910)-RELATED"/>
    <property type="match status" value="1"/>
</dbReference>
<dbReference type="CDD" id="cd22849">
    <property type="entry name" value="NuzM"/>
    <property type="match status" value="1"/>
</dbReference>
<dbReference type="InterPro" id="IPR016813">
    <property type="entry name" value="NADH_Ub_cplx-1_21kDa"/>
</dbReference>
<dbReference type="Proteomes" id="UP000002499">
    <property type="component" value="Unassembled WGS sequence"/>
</dbReference>
<sequence>MSAQAVAKAAGGVVSIAKVCCMPTTNHATRSIGRESPSLNLPRSTGVWESIRKALSIDANRSNGVPLNPYYRNPTPGSNDPMAYDDPVTVPAGDIADNPYWKRDHRRHYPKLSVMKQADVASLLTIGSAAAPKVDLIGEAGEKQLVAAKQEGETGLAKCLEKTSGKDVFVNGLPPLPSGQSLASGSWDVHKYELTEENTYPQG</sequence>
<dbReference type="EMBL" id="GL698548">
    <property type="protein sequence ID" value="EFY86393.1"/>
    <property type="molecule type" value="Genomic_DNA"/>
</dbReference>
<gene>
    <name evidence="1" type="ORF">MAC_07538</name>
</gene>
<dbReference type="OMA" id="HPYEINE"/>
<keyword evidence="1" id="KW-0830">Ubiquinone</keyword>
<protein>
    <submittedName>
        <fullName evidence="1">NADH-ubiquinone oxidoreductase</fullName>
    </submittedName>
</protein>
<dbReference type="InParanoid" id="E9ECE0"/>
<accession>E9ECE0</accession>
<dbReference type="AlphaFoldDB" id="E9ECE0"/>
<dbReference type="eggNOG" id="ENOG502S2AU">
    <property type="taxonomic scope" value="Eukaryota"/>
</dbReference>
<evidence type="ECO:0000313" key="1">
    <source>
        <dbReference type="EMBL" id="EFY86393.1"/>
    </source>
</evidence>
<keyword evidence="2" id="KW-1185">Reference proteome</keyword>
<reference evidence="1 2" key="1">
    <citation type="journal article" date="2011" name="PLoS Genet.">
        <title>Genome sequencing and comparative transcriptomics of the model entomopathogenic fungi Metarhizium anisopliae and M. acridum.</title>
        <authorList>
            <person name="Gao Q."/>
            <person name="Jin K."/>
            <person name="Ying S.H."/>
            <person name="Zhang Y."/>
            <person name="Xiao G."/>
            <person name="Shang Y."/>
            <person name="Duan Z."/>
            <person name="Hu X."/>
            <person name="Xie X.Q."/>
            <person name="Zhou G."/>
            <person name="Peng G."/>
            <person name="Luo Z."/>
            <person name="Huang W."/>
            <person name="Wang B."/>
            <person name="Fang W."/>
            <person name="Wang S."/>
            <person name="Zhong Y."/>
            <person name="Ma L.J."/>
            <person name="St Leger R.J."/>
            <person name="Zhao G.P."/>
            <person name="Pei Y."/>
            <person name="Feng M.G."/>
            <person name="Xia Y."/>
            <person name="Wang C."/>
        </authorList>
    </citation>
    <scope>NUCLEOTIDE SEQUENCE [LARGE SCALE GENOMIC DNA]</scope>
    <source>
        <strain evidence="1 2">CQMa 102</strain>
    </source>
</reference>
<proteinExistence type="predicted"/>
<dbReference type="STRING" id="655827.E9ECE0"/>
<dbReference type="OrthoDB" id="2093493at2759"/>
<dbReference type="HOGENOM" id="CLU_081626_0_0_1"/>
<organism evidence="2">
    <name type="scientific">Metarhizium acridum (strain CQMa 102)</name>
    <dbReference type="NCBI Taxonomy" id="655827"/>
    <lineage>
        <taxon>Eukaryota</taxon>
        <taxon>Fungi</taxon>
        <taxon>Dikarya</taxon>
        <taxon>Ascomycota</taxon>
        <taxon>Pezizomycotina</taxon>
        <taxon>Sordariomycetes</taxon>
        <taxon>Hypocreomycetidae</taxon>
        <taxon>Hypocreales</taxon>
        <taxon>Clavicipitaceae</taxon>
        <taxon>Metarhizium</taxon>
    </lineage>
</organism>
<dbReference type="PANTHER" id="PTHR37325:SF1">
    <property type="entry name" value="OXIDOREDUCTASE 21 KDA SUBUNIT, PUTATIVE (AFU_ORTHOLOGUE AFUA_4G05910)-RELATED"/>
    <property type="match status" value="1"/>
</dbReference>
<name>E9ECE0_METAQ</name>